<evidence type="ECO:0000256" key="4">
    <source>
        <dbReference type="ARBA" id="ARBA00023170"/>
    </source>
</evidence>
<evidence type="ECO:0000256" key="6">
    <source>
        <dbReference type="ARBA" id="ARBA00048679"/>
    </source>
</evidence>
<keyword evidence="3" id="KW-0732">Signal</keyword>
<dbReference type="GO" id="GO:0004674">
    <property type="term" value="F:protein serine/threonine kinase activity"/>
    <property type="evidence" value="ECO:0007669"/>
    <property type="project" value="UniProtKB-EC"/>
</dbReference>
<dbReference type="SUPFAM" id="SSF51110">
    <property type="entry name" value="alpha-D-mannose-specific plant lectins"/>
    <property type="match status" value="1"/>
</dbReference>
<evidence type="ECO:0000256" key="7">
    <source>
        <dbReference type="SAM" id="MobiDB-lite"/>
    </source>
</evidence>
<comment type="catalytic activity">
    <reaction evidence="5">
        <text>L-threonyl-[protein] + ATP = O-phospho-L-threonyl-[protein] + ADP + H(+)</text>
        <dbReference type="Rhea" id="RHEA:46608"/>
        <dbReference type="Rhea" id="RHEA-COMP:11060"/>
        <dbReference type="Rhea" id="RHEA-COMP:11605"/>
        <dbReference type="ChEBI" id="CHEBI:15378"/>
        <dbReference type="ChEBI" id="CHEBI:30013"/>
        <dbReference type="ChEBI" id="CHEBI:30616"/>
        <dbReference type="ChEBI" id="CHEBI:61977"/>
        <dbReference type="ChEBI" id="CHEBI:456216"/>
        <dbReference type="EC" id="2.7.11.1"/>
    </reaction>
</comment>
<dbReference type="PANTHER" id="PTHR47976:SF108">
    <property type="entry name" value="G-TYPE LECTIN S-RECEPTOR-LIKE SERINE_THREONINE-PROTEIN KINASE LECRK1"/>
    <property type="match status" value="1"/>
</dbReference>
<reference evidence="8" key="1">
    <citation type="submission" date="2014-09" db="EMBL/GenBank/DDBJ databases">
        <authorList>
            <person name="Magalhaes I.L.F."/>
            <person name="Oliveira U."/>
            <person name="Santos F.R."/>
            <person name="Vidigal T.H.D.A."/>
            <person name="Brescovit A.D."/>
            <person name="Santos A.J."/>
        </authorList>
    </citation>
    <scope>NUCLEOTIDE SEQUENCE</scope>
    <source>
        <tissue evidence="8">Shoot tissue taken approximately 20 cm above the soil surface</tissue>
    </source>
</reference>
<keyword evidence="4" id="KW-0675">Receptor</keyword>
<name>A0A0A9C6W3_ARUDO</name>
<reference evidence="8" key="2">
    <citation type="journal article" date="2015" name="Data Brief">
        <title>Shoot transcriptome of the giant reed, Arundo donax.</title>
        <authorList>
            <person name="Barrero R.A."/>
            <person name="Guerrero F.D."/>
            <person name="Moolhuijzen P."/>
            <person name="Goolsby J.A."/>
            <person name="Tidwell J."/>
            <person name="Bellgard S.E."/>
            <person name="Bellgard M.I."/>
        </authorList>
    </citation>
    <scope>NUCLEOTIDE SEQUENCE</scope>
    <source>
        <tissue evidence="8">Shoot tissue taken approximately 20 cm above the soil surface</tissue>
    </source>
</reference>
<dbReference type="PANTHER" id="PTHR47976">
    <property type="entry name" value="G-TYPE LECTIN S-RECEPTOR-LIKE SERINE/THREONINE-PROTEIN KINASE SD2-5"/>
    <property type="match status" value="1"/>
</dbReference>
<evidence type="ECO:0000313" key="8">
    <source>
        <dbReference type="EMBL" id="JAD72039.1"/>
    </source>
</evidence>
<evidence type="ECO:0000256" key="5">
    <source>
        <dbReference type="ARBA" id="ARBA00047899"/>
    </source>
</evidence>
<protein>
    <recommendedName>
        <fullName evidence="2">non-specific serine/threonine protein kinase</fullName>
        <ecNumber evidence="2">2.7.11.1</ecNumber>
    </recommendedName>
</protein>
<evidence type="ECO:0000256" key="3">
    <source>
        <dbReference type="ARBA" id="ARBA00022729"/>
    </source>
</evidence>
<comment type="subcellular location">
    <subcellularLocation>
        <location evidence="1">Membrane</location>
        <topology evidence="1">Single-pass type I membrane protein</topology>
    </subcellularLocation>
</comment>
<dbReference type="AlphaFoldDB" id="A0A0A9C6W3"/>
<proteinExistence type="predicted"/>
<evidence type="ECO:0000256" key="2">
    <source>
        <dbReference type="ARBA" id="ARBA00012513"/>
    </source>
</evidence>
<dbReference type="EMBL" id="GBRH01225856">
    <property type="protein sequence ID" value="JAD72039.1"/>
    <property type="molecule type" value="Transcribed_RNA"/>
</dbReference>
<organism evidence="8">
    <name type="scientific">Arundo donax</name>
    <name type="common">Giant reed</name>
    <name type="synonym">Donax arundinaceus</name>
    <dbReference type="NCBI Taxonomy" id="35708"/>
    <lineage>
        <taxon>Eukaryota</taxon>
        <taxon>Viridiplantae</taxon>
        <taxon>Streptophyta</taxon>
        <taxon>Embryophyta</taxon>
        <taxon>Tracheophyta</taxon>
        <taxon>Spermatophyta</taxon>
        <taxon>Magnoliopsida</taxon>
        <taxon>Liliopsida</taxon>
        <taxon>Poales</taxon>
        <taxon>Poaceae</taxon>
        <taxon>PACMAD clade</taxon>
        <taxon>Arundinoideae</taxon>
        <taxon>Arundineae</taxon>
        <taxon>Arundo</taxon>
    </lineage>
</organism>
<accession>A0A0A9C6W3</accession>
<dbReference type="InterPro" id="IPR051343">
    <property type="entry name" value="G-type_lectin_kinases/EP1-like"/>
</dbReference>
<dbReference type="Gene3D" id="2.90.10.10">
    <property type="entry name" value="Bulb-type lectin domain"/>
    <property type="match status" value="1"/>
</dbReference>
<sequence>MLDSGNFLLVSADVSTKWGTFNEPTDTILLTQVLTPPKTLRSRIITTDYSNGRFLLNLQTDGVILYPVAVPSGNQYDPYWSMPGNTTKLVFDATGRTYIAMDNSTQINMTTGIIGSMADYYHRATLDPDGVFRQCVFRQCAPKEGQQPDESGMVSSGHGTPKYL</sequence>
<comment type="catalytic activity">
    <reaction evidence="6">
        <text>L-seryl-[protein] + ATP = O-phospho-L-seryl-[protein] + ADP + H(+)</text>
        <dbReference type="Rhea" id="RHEA:17989"/>
        <dbReference type="Rhea" id="RHEA-COMP:9863"/>
        <dbReference type="Rhea" id="RHEA-COMP:11604"/>
        <dbReference type="ChEBI" id="CHEBI:15378"/>
        <dbReference type="ChEBI" id="CHEBI:29999"/>
        <dbReference type="ChEBI" id="CHEBI:30616"/>
        <dbReference type="ChEBI" id="CHEBI:83421"/>
        <dbReference type="ChEBI" id="CHEBI:456216"/>
        <dbReference type="EC" id="2.7.11.1"/>
    </reaction>
</comment>
<dbReference type="InterPro" id="IPR036426">
    <property type="entry name" value="Bulb-type_lectin_dom_sf"/>
</dbReference>
<dbReference type="GO" id="GO:0016020">
    <property type="term" value="C:membrane"/>
    <property type="evidence" value="ECO:0007669"/>
    <property type="project" value="UniProtKB-SubCell"/>
</dbReference>
<feature type="region of interest" description="Disordered" evidence="7">
    <location>
        <begin position="143"/>
        <end position="164"/>
    </location>
</feature>
<evidence type="ECO:0000256" key="1">
    <source>
        <dbReference type="ARBA" id="ARBA00004479"/>
    </source>
</evidence>
<dbReference type="EC" id="2.7.11.1" evidence="2"/>